<dbReference type="InterPro" id="IPR000962">
    <property type="entry name" value="Znf_DskA_TraR"/>
</dbReference>
<evidence type="ECO:0000256" key="2">
    <source>
        <dbReference type="ARBA" id="ARBA00022771"/>
    </source>
</evidence>
<proteinExistence type="predicted"/>
<dbReference type="InterPro" id="IPR037187">
    <property type="entry name" value="DnaK_N"/>
</dbReference>
<evidence type="ECO:0000313" key="7">
    <source>
        <dbReference type="EMBL" id="KKR04301.1"/>
    </source>
</evidence>
<keyword evidence="1" id="KW-0479">Metal-binding</keyword>
<sequence length="124" mass="14210">MGIGFIQKMQHQLEEEKKRIEKELSQFAHRNSNTTIAEFETNFPNMGDKEDENASEVAQFSDNLSLEDELEKGLRDIESALELIKKGTYGTCKYCGQQIDERRLMARPTSSSCIQCKKTLTQEV</sequence>
<feature type="coiled-coil region" evidence="5">
    <location>
        <begin position="3"/>
        <end position="30"/>
    </location>
</feature>
<dbReference type="AlphaFoldDB" id="A0A0G0MV44"/>
<evidence type="ECO:0000256" key="4">
    <source>
        <dbReference type="PROSITE-ProRule" id="PRU00510"/>
    </source>
</evidence>
<dbReference type="PROSITE" id="PS51128">
    <property type="entry name" value="ZF_DKSA_2"/>
    <property type="match status" value="1"/>
</dbReference>
<gene>
    <name evidence="7" type="ORF">UT30_C0009G0011</name>
</gene>
<evidence type="ECO:0000256" key="1">
    <source>
        <dbReference type="ARBA" id="ARBA00022723"/>
    </source>
</evidence>
<accession>A0A0G0MV44</accession>
<dbReference type="Pfam" id="PF01258">
    <property type="entry name" value="zf-dskA_traR"/>
    <property type="match status" value="1"/>
</dbReference>
<dbReference type="GO" id="GO:0008270">
    <property type="term" value="F:zinc ion binding"/>
    <property type="evidence" value="ECO:0007669"/>
    <property type="project" value="UniProtKB-KW"/>
</dbReference>
<protein>
    <submittedName>
        <fullName evidence="7">Transcriptional regulator, TraR/DksA family</fullName>
    </submittedName>
</protein>
<dbReference type="SUPFAM" id="SSF109635">
    <property type="entry name" value="DnaK suppressor protein DksA, alpha-hairpin domain"/>
    <property type="match status" value="1"/>
</dbReference>
<feature type="domain" description="Zinc finger DksA/TraR C4-type" evidence="6">
    <location>
        <begin position="87"/>
        <end position="118"/>
    </location>
</feature>
<keyword evidence="3" id="KW-0862">Zinc</keyword>
<reference evidence="7 8" key="1">
    <citation type="journal article" date="2015" name="Nature">
        <title>rRNA introns, odd ribosomes, and small enigmatic genomes across a large radiation of phyla.</title>
        <authorList>
            <person name="Brown C.T."/>
            <person name="Hug L.A."/>
            <person name="Thomas B.C."/>
            <person name="Sharon I."/>
            <person name="Castelle C.J."/>
            <person name="Singh A."/>
            <person name="Wilkins M.J."/>
            <person name="Williams K.H."/>
            <person name="Banfield J.F."/>
        </authorList>
    </citation>
    <scope>NUCLEOTIDE SEQUENCE [LARGE SCALE GENOMIC DNA]</scope>
</reference>
<keyword evidence="5" id="KW-0175">Coiled coil</keyword>
<evidence type="ECO:0000259" key="6">
    <source>
        <dbReference type="Pfam" id="PF01258"/>
    </source>
</evidence>
<dbReference type="SUPFAM" id="SSF57716">
    <property type="entry name" value="Glucocorticoid receptor-like (DNA-binding domain)"/>
    <property type="match status" value="1"/>
</dbReference>
<evidence type="ECO:0000256" key="5">
    <source>
        <dbReference type="SAM" id="Coils"/>
    </source>
</evidence>
<dbReference type="Gene3D" id="1.20.120.910">
    <property type="entry name" value="DksA, coiled-coil domain"/>
    <property type="match status" value="1"/>
</dbReference>
<dbReference type="Proteomes" id="UP000033935">
    <property type="component" value="Unassembled WGS sequence"/>
</dbReference>
<dbReference type="EMBL" id="LBWG01000009">
    <property type="protein sequence ID" value="KKR04301.1"/>
    <property type="molecule type" value="Genomic_DNA"/>
</dbReference>
<feature type="zinc finger region" description="dksA C4-type" evidence="4">
    <location>
        <begin position="92"/>
        <end position="116"/>
    </location>
</feature>
<comment type="caution">
    <text evidence="7">The sequence shown here is derived from an EMBL/GenBank/DDBJ whole genome shotgun (WGS) entry which is preliminary data.</text>
</comment>
<name>A0A0G0MV44_9BACT</name>
<organism evidence="7 8">
    <name type="scientific">Candidatus Uhrbacteria bacterium GW2011_GWF2_39_13</name>
    <dbReference type="NCBI Taxonomy" id="1618995"/>
    <lineage>
        <taxon>Bacteria</taxon>
        <taxon>Candidatus Uhriibacteriota</taxon>
    </lineage>
</organism>
<evidence type="ECO:0000256" key="3">
    <source>
        <dbReference type="ARBA" id="ARBA00022833"/>
    </source>
</evidence>
<dbReference type="PANTHER" id="PTHR33823">
    <property type="entry name" value="RNA POLYMERASE-BINDING TRANSCRIPTION FACTOR DKSA-RELATED"/>
    <property type="match status" value="1"/>
</dbReference>
<evidence type="ECO:0000313" key="8">
    <source>
        <dbReference type="Proteomes" id="UP000033935"/>
    </source>
</evidence>
<keyword evidence="2" id="KW-0863">Zinc-finger</keyword>